<evidence type="ECO:0000313" key="1">
    <source>
        <dbReference type="EMBL" id="KAH1080159.1"/>
    </source>
</evidence>
<organism evidence="1 2">
    <name type="scientific">Gossypium stocksii</name>
    <dbReference type="NCBI Taxonomy" id="47602"/>
    <lineage>
        <taxon>Eukaryota</taxon>
        <taxon>Viridiplantae</taxon>
        <taxon>Streptophyta</taxon>
        <taxon>Embryophyta</taxon>
        <taxon>Tracheophyta</taxon>
        <taxon>Spermatophyta</taxon>
        <taxon>Magnoliopsida</taxon>
        <taxon>eudicotyledons</taxon>
        <taxon>Gunneridae</taxon>
        <taxon>Pentapetalae</taxon>
        <taxon>rosids</taxon>
        <taxon>malvids</taxon>
        <taxon>Malvales</taxon>
        <taxon>Malvaceae</taxon>
        <taxon>Malvoideae</taxon>
        <taxon>Gossypium</taxon>
    </lineage>
</organism>
<accession>A0A9D3VCX4</accession>
<dbReference type="Proteomes" id="UP000828251">
    <property type="component" value="Unassembled WGS sequence"/>
</dbReference>
<name>A0A9D3VCX4_9ROSI</name>
<dbReference type="EMBL" id="JAIQCV010000007">
    <property type="protein sequence ID" value="KAH1080159.1"/>
    <property type="molecule type" value="Genomic_DNA"/>
</dbReference>
<evidence type="ECO:0000313" key="2">
    <source>
        <dbReference type="Proteomes" id="UP000828251"/>
    </source>
</evidence>
<keyword evidence="2" id="KW-1185">Reference proteome</keyword>
<reference evidence="1 2" key="1">
    <citation type="journal article" date="2021" name="Plant Biotechnol. J.">
        <title>Multi-omics assisted identification of the key and species-specific regulatory components of drought-tolerant mechanisms in Gossypium stocksii.</title>
        <authorList>
            <person name="Yu D."/>
            <person name="Ke L."/>
            <person name="Zhang D."/>
            <person name="Wu Y."/>
            <person name="Sun Y."/>
            <person name="Mei J."/>
            <person name="Sun J."/>
            <person name="Sun Y."/>
        </authorList>
    </citation>
    <scope>NUCLEOTIDE SEQUENCE [LARGE SCALE GENOMIC DNA]</scope>
    <source>
        <strain evidence="2">cv. E1</strain>
        <tissue evidence="1">Leaf</tissue>
    </source>
</reference>
<protein>
    <submittedName>
        <fullName evidence="1">Uncharacterized protein</fullName>
    </submittedName>
</protein>
<proteinExistence type="predicted"/>
<dbReference type="AlphaFoldDB" id="A0A9D3VCX4"/>
<sequence>MLRSRLRLKDSDDCFEREWPVLPPSQDAGSDRIIWKWSSAGRFSSSKMHKQFVGRRNMFTPVDGSMVWKINAPQSKTILVVVLKESGTYEWGQSGVRDRLMYNIVLREKWYLFENRWVKLNMDDTLLVKHHIVVVGGAVQGSNGG</sequence>
<gene>
    <name evidence="1" type="ORF">J1N35_019920</name>
</gene>
<comment type="caution">
    <text evidence="1">The sequence shown here is derived from an EMBL/GenBank/DDBJ whole genome shotgun (WGS) entry which is preliminary data.</text>
</comment>